<evidence type="ECO:0000259" key="11">
    <source>
        <dbReference type="Pfam" id="PF26002"/>
    </source>
</evidence>
<evidence type="ECO:0000256" key="5">
    <source>
        <dbReference type="ARBA" id="ARBA00022519"/>
    </source>
</evidence>
<proteinExistence type="inferred from homology"/>
<evidence type="ECO:0000313" key="12">
    <source>
        <dbReference type="EMBL" id="RDS78443.1"/>
    </source>
</evidence>
<gene>
    <name evidence="12" type="ORF">DL238_13080</name>
</gene>
<dbReference type="Pfam" id="PF25994">
    <property type="entry name" value="HH_AprE"/>
    <property type="match status" value="1"/>
</dbReference>
<dbReference type="PANTHER" id="PTHR30386:SF17">
    <property type="entry name" value="ALKALINE PROTEASE SECRETION PROTEIN APRE"/>
    <property type="match status" value="1"/>
</dbReference>
<sequence length="428" mass="46405">MGVLRSDPTLRRSGIACLVLFGLFIVFAGMAPLAEGTTAFGKVAGDSDRQVVQHLEGGIIDEILVEEGDSVEAGQPLMILRDVAATSGRERAAIDQAENAASIARLRALSAGAADPDLDRVDFSGVPAEAKAEIVQRHRDLFFQQRRKVDADVGVLETRRAGLAASVRNRQAEIDGNARQLAIVRADLADKRGLLREQLVTRSEVTGLEREEARLSAELGRLNTARAADTAEMADLSEQIAQARAQFSETVAADLVEEFARQSELEARRTSVEDVVERNVISAPMAGAVLNLRYRTAGGVVTPGEPILEIVPEGEGLVATVEIRPSDIEDIFRGQKVRARLAGIDSWRSPSIEGEVTRVSADLKTSADGSYSFYEARIRMDAGERAQIDAKIVPGMPVEAFLESGRKRTILDYFFEPLTSILRRGARS</sequence>
<evidence type="ECO:0000256" key="3">
    <source>
        <dbReference type="ARBA" id="ARBA00022448"/>
    </source>
</evidence>
<dbReference type="GO" id="GO:0005886">
    <property type="term" value="C:plasma membrane"/>
    <property type="evidence" value="ECO:0007669"/>
    <property type="project" value="UniProtKB-SubCell"/>
</dbReference>
<evidence type="ECO:0000256" key="2">
    <source>
        <dbReference type="ARBA" id="ARBA00009477"/>
    </source>
</evidence>
<evidence type="ECO:0000313" key="13">
    <source>
        <dbReference type="Proteomes" id="UP000254101"/>
    </source>
</evidence>
<evidence type="ECO:0000256" key="8">
    <source>
        <dbReference type="ARBA" id="ARBA00023136"/>
    </source>
</evidence>
<keyword evidence="3 9" id="KW-0813">Transport</keyword>
<evidence type="ECO:0000259" key="10">
    <source>
        <dbReference type="Pfam" id="PF25994"/>
    </source>
</evidence>
<dbReference type="Gene3D" id="2.40.50.100">
    <property type="match status" value="1"/>
</dbReference>
<keyword evidence="6" id="KW-0812">Transmembrane</keyword>
<keyword evidence="5 9" id="KW-0997">Cell inner membrane</keyword>
<dbReference type="EMBL" id="QRBB01000001">
    <property type="protein sequence ID" value="RDS78443.1"/>
    <property type="molecule type" value="Genomic_DNA"/>
</dbReference>
<keyword evidence="13" id="KW-1185">Reference proteome</keyword>
<comment type="caution">
    <text evidence="12">The sequence shown here is derived from an EMBL/GenBank/DDBJ whole genome shotgun (WGS) entry which is preliminary data.</text>
</comment>
<comment type="subcellular location">
    <subcellularLocation>
        <location evidence="1 9">Cell inner membrane</location>
        <topology evidence="1 9">Single-pass membrane protein</topology>
    </subcellularLocation>
</comment>
<dbReference type="PANTHER" id="PTHR30386">
    <property type="entry name" value="MEMBRANE FUSION SUBUNIT OF EMRAB-TOLC MULTIDRUG EFFLUX PUMP"/>
    <property type="match status" value="1"/>
</dbReference>
<dbReference type="InterPro" id="IPR058781">
    <property type="entry name" value="HH_AprE-like"/>
</dbReference>
<dbReference type="RefSeq" id="WP_115492666.1">
    <property type="nucleotide sequence ID" value="NZ_JACHWW010000001.1"/>
</dbReference>
<comment type="similarity">
    <text evidence="2 9">Belongs to the membrane fusion protein (MFP) (TC 8.A.1) family.</text>
</comment>
<feature type="domain" description="AprE-like beta-barrel" evidence="11">
    <location>
        <begin position="317"/>
        <end position="404"/>
    </location>
</feature>
<feature type="domain" description="AprE-like long alpha-helical hairpin" evidence="10">
    <location>
        <begin position="89"/>
        <end position="275"/>
    </location>
</feature>
<keyword evidence="8" id="KW-0472">Membrane</keyword>
<accession>A0A395LN19</accession>
<evidence type="ECO:0000256" key="9">
    <source>
        <dbReference type="RuleBase" id="RU365093"/>
    </source>
</evidence>
<organism evidence="12 13">
    <name type="scientific">Alteriqipengyuania lutimaris</name>
    <dbReference type="NCBI Taxonomy" id="1538146"/>
    <lineage>
        <taxon>Bacteria</taxon>
        <taxon>Pseudomonadati</taxon>
        <taxon>Pseudomonadota</taxon>
        <taxon>Alphaproteobacteria</taxon>
        <taxon>Sphingomonadales</taxon>
        <taxon>Erythrobacteraceae</taxon>
        <taxon>Alteriqipengyuania</taxon>
    </lineage>
</organism>
<evidence type="ECO:0000256" key="6">
    <source>
        <dbReference type="ARBA" id="ARBA00022692"/>
    </source>
</evidence>
<evidence type="ECO:0000256" key="4">
    <source>
        <dbReference type="ARBA" id="ARBA00022475"/>
    </source>
</evidence>
<dbReference type="NCBIfam" id="TIGR01843">
    <property type="entry name" value="type_I_hlyD"/>
    <property type="match status" value="1"/>
</dbReference>
<dbReference type="Proteomes" id="UP000254101">
    <property type="component" value="Unassembled WGS sequence"/>
</dbReference>
<dbReference type="AlphaFoldDB" id="A0A395LN19"/>
<dbReference type="InterPro" id="IPR050739">
    <property type="entry name" value="MFP"/>
</dbReference>
<dbReference type="Pfam" id="PF26002">
    <property type="entry name" value="Beta-barrel_AprE"/>
    <property type="match status" value="1"/>
</dbReference>
<evidence type="ECO:0000256" key="7">
    <source>
        <dbReference type="ARBA" id="ARBA00022989"/>
    </source>
</evidence>
<dbReference type="Gene3D" id="2.40.30.170">
    <property type="match status" value="1"/>
</dbReference>
<reference evidence="12 13" key="1">
    <citation type="submission" date="2018-07" db="EMBL/GenBank/DDBJ databases">
        <title>Erythrobacter nanhaiensis sp. nov., a novel member of the genus Erythrobacter isolated from the South China Sea.</title>
        <authorList>
            <person name="Chen X."/>
            <person name="Liu J."/>
        </authorList>
    </citation>
    <scope>NUCLEOTIDE SEQUENCE [LARGE SCALE GENOMIC DNA]</scope>
    <source>
        <strain evidence="12 13">S-5</strain>
    </source>
</reference>
<keyword evidence="7" id="KW-1133">Transmembrane helix</keyword>
<dbReference type="GO" id="GO:0015031">
    <property type="term" value="P:protein transport"/>
    <property type="evidence" value="ECO:0007669"/>
    <property type="project" value="InterPro"/>
</dbReference>
<keyword evidence="4 9" id="KW-1003">Cell membrane</keyword>
<name>A0A395LN19_9SPHN</name>
<dbReference type="InterPro" id="IPR010129">
    <property type="entry name" value="T1SS_HlyD"/>
</dbReference>
<protein>
    <recommendedName>
        <fullName evidence="9">Membrane fusion protein (MFP) family protein</fullName>
    </recommendedName>
</protein>
<evidence type="ECO:0000256" key="1">
    <source>
        <dbReference type="ARBA" id="ARBA00004377"/>
    </source>
</evidence>
<dbReference type="PRINTS" id="PR01490">
    <property type="entry name" value="RTXTOXIND"/>
</dbReference>
<dbReference type="InterPro" id="IPR058982">
    <property type="entry name" value="Beta-barrel_AprE"/>
</dbReference>